<dbReference type="Proteomes" id="UP000008827">
    <property type="component" value="Chromosome 4"/>
</dbReference>
<gene>
    <name evidence="2" type="ORF">GLYMA_04G041000</name>
</gene>
<reference evidence="3" key="2">
    <citation type="submission" date="2018-02" db="UniProtKB">
        <authorList>
            <consortium name="EnsemblPlants"/>
        </authorList>
    </citation>
    <scope>IDENTIFICATION</scope>
    <source>
        <strain evidence="3">Williams 82</strain>
    </source>
</reference>
<dbReference type="InParanoid" id="A0A0R0K3L1"/>
<name>A0A0R0K3L1_SOYBN</name>
<evidence type="ECO:0000313" key="3">
    <source>
        <dbReference type="EnsemblPlants" id="KRH61329"/>
    </source>
</evidence>
<accession>A0A0R0K3L1</accession>
<keyword evidence="4" id="KW-1185">Reference proteome</keyword>
<evidence type="ECO:0000256" key="1">
    <source>
        <dbReference type="SAM" id="MobiDB-lite"/>
    </source>
</evidence>
<dbReference type="EnsemblPlants" id="KRH61329">
    <property type="protein sequence ID" value="KRH61329"/>
    <property type="gene ID" value="GLYMA_04G041000"/>
</dbReference>
<sequence length="108" mass="12527">MDYYKSKIRKNLALWSRLSLMQRLTPPRGSPTFAAAAHRVRLLLPSRRTLLRSRRISVSLEICPFPNYTSSENDPPAPSRSSTDRPCATKRHRRKESHRSPNLRRSQS</sequence>
<reference evidence="2" key="3">
    <citation type="submission" date="2018-07" db="EMBL/GenBank/DDBJ databases">
        <title>WGS assembly of Glycine max.</title>
        <authorList>
            <person name="Schmutz J."/>
            <person name="Cannon S."/>
            <person name="Schlueter J."/>
            <person name="Ma J."/>
            <person name="Mitros T."/>
            <person name="Nelson W."/>
            <person name="Hyten D."/>
            <person name="Song Q."/>
            <person name="Thelen J."/>
            <person name="Cheng J."/>
            <person name="Xu D."/>
            <person name="Hellsten U."/>
            <person name="May G."/>
            <person name="Yu Y."/>
            <person name="Sakurai T."/>
            <person name="Umezawa T."/>
            <person name="Bhattacharyya M."/>
            <person name="Sandhu D."/>
            <person name="Valliyodan B."/>
            <person name="Lindquist E."/>
            <person name="Peto M."/>
            <person name="Grant D."/>
            <person name="Shu S."/>
            <person name="Goodstein D."/>
            <person name="Barry K."/>
            <person name="Futrell-Griggs M."/>
            <person name="Abernathy B."/>
            <person name="Du J."/>
            <person name="Tian Z."/>
            <person name="Zhu L."/>
            <person name="Gill N."/>
            <person name="Joshi T."/>
            <person name="Libault M."/>
            <person name="Sethuraman A."/>
            <person name="Zhang X."/>
            <person name="Shinozaki K."/>
            <person name="Nguyen H."/>
            <person name="Wing R."/>
            <person name="Cregan P."/>
            <person name="Specht J."/>
            <person name="Grimwood J."/>
            <person name="Rokhsar D."/>
            <person name="Stacey G."/>
            <person name="Shoemaker R."/>
            <person name="Jackson S."/>
        </authorList>
    </citation>
    <scope>NUCLEOTIDE SEQUENCE</scope>
    <source>
        <tissue evidence="2">Callus</tissue>
    </source>
</reference>
<evidence type="ECO:0000313" key="4">
    <source>
        <dbReference type="Proteomes" id="UP000008827"/>
    </source>
</evidence>
<evidence type="ECO:0000313" key="2">
    <source>
        <dbReference type="EMBL" id="KRH61329.1"/>
    </source>
</evidence>
<dbReference type="EMBL" id="CM000837">
    <property type="protein sequence ID" value="KRH61329.1"/>
    <property type="molecule type" value="Genomic_DNA"/>
</dbReference>
<feature type="region of interest" description="Disordered" evidence="1">
    <location>
        <begin position="66"/>
        <end position="108"/>
    </location>
</feature>
<protein>
    <submittedName>
        <fullName evidence="2 3">Uncharacterized protein</fullName>
    </submittedName>
</protein>
<feature type="compositionally biased region" description="Basic residues" evidence="1">
    <location>
        <begin position="88"/>
        <end position="97"/>
    </location>
</feature>
<dbReference type="AlphaFoldDB" id="A0A0R0K3L1"/>
<organism evidence="2">
    <name type="scientific">Glycine max</name>
    <name type="common">Soybean</name>
    <name type="synonym">Glycine hispida</name>
    <dbReference type="NCBI Taxonomy" id="3847"/>
    <lineage>
        <taxon>Eukaryota</taxon>
        <taxon>Viridiplantae</taxon>
        <taxon>Streptophyta</taxon>
        <taxon>Embryophyta</taxon>
        <taxon>Tracheophyta</taxon>
        <taxon>Spermatophyta</taxon>
        <taxon>Magnoliopsida</taxon>
        <taxon>eudicotyledons</taxon>
        <taxon>Gunneridae</taxon>
        <taxon>Pentapetalae</taxon>
        <taxon>rosids</taxon>
        <taxon>fabids</taxon>
        <taxon>Fabales</taxon>
        <taxon>Fabaceae</taxon>
        <taxon>Papilionoideae</taxon>
        <taxon>50 kb inversion clade</taxon>
        <taxon>NPAAA clade</taxon>
        <taxon>indigoferoid/millettioid clade</taxon>
        <taxon>Phaseoleae</taxon>
        <taxon>Glycine</taxon>
        <taxon>Glycine subgen. Soja</taxon>
    </lineage>
</organism>
<dbReference type="Gramene" id="KRH61329">
    <property type="protein sequence ID" value="KRH61329"/>
    <property type="gene ID" value="GLYMA_04G041000"/>
</dbReference>
<reference evidence="2 3" key="1">
    <citation type="journal article" date="2010" name="Nature">
        <title>Genome sequence of the palaeopolyploid soybean.</title>
        <authorList>
            <person name="Schmutz J."/>
            <person name="Cannon S.B."/>
            <person name="Schlueter J."/>
            <person name="Ma J."/>
            <person name="Mitros T."/>
            <person name="Nelson W."/>
            <person name="Hyten D.L."/>
            <person name="Song Q."/>
            <person name="Thelen J.J."/>
            <person name="Cheng J."/>
            <person name="Xu D."/>
            <person name="Hellsten U."/>
            <person name="May G.D."/>
            <person name="Yu Y."/>
            <person name="Sakurai T."/>
            <person name="Umezawa T."/>
            <person name="Bhattacharyya M.K."/>
            <person name="Sandhu D."/>
            <person name="Valliyodan B."/>
            <person name="Lindquist E."/>
            <person name="Peto M."/>
            <person name="Grant D."/>
            <person name="Shu S."/>
            <person name="Goodstein D."/>
            <person name="Barry K."/>
            <person name="Futrell-Griggs M."/>
            <person name="Abernathy B."/>
            <person name="Du J."/>
            <person name="Tian Z."/>
            <person name="Zhu L."/>
            <person name="Gill N."/>
            <person name="Joshi T."/>
            <person name="Libault M."/>
            <person name="Sethuraman A."/>
            <person name="Zhang X.-C."/>
            <person name="Shinozaki K."/>
            <person name="Nguyen H.T."/>
            <person name="Wing R.A."/>
            <person name="Cregan P."/>
            <person name="Specht J."/>
            <person name="Grimwood J."/>
            <person name="Rokhsar D."/>
            <person name="Stacey G."/>
            <person name="Shoemaker R.C."/>
            <person name="Jackson S.A."/>
        </authorList>
    </citation>
    <scope>NUCLEOTIDE SEQUENCE</scope>
    <source>
        <strain evidence="3">cv. Williams 82</strain>
        <tissue evidence="2">Callus</tissue>
    </source>
</reference>
<proteinExistence type="predicted"/>